<name>A0AAD2AA76_9LAMI</name>
<comment type="function">
    <text evidence="2">Binds amino acids.</text>
</comment>
<protein>
    <recommendedName>
        <fullName evidence="2">ACT domain-containing protein ACR</fullName>
    </recommendedName>
    <alternativeName>
        <fullName evidence="2">Protein ACT DOMAIN REPEATS</fullName>
    </alternativeName>
</protein>
<dbReference type="InterPro" id="IPR045865">
    <property type="entry name" value="ACT-like_dom_sf"/>
</dbReference>
<feature type="domain" description="ACT" evidence="3">
    <location>
        <begin position="98"/>
        <end position="178"/>
    </location>
</feature>
<organism evidence="4 5">
    <name type="scientific">Fraxinus pennsylvanica</name>
    <dbReference type="NCBI Taxonomy" id="56036"/>
    <lineage>
        <taxon>Eukaryota</taxon>
        <taxon>Viridiplantae</taxon>
        <taxon>Streptophyta</taxon>
        <taxon>Embryophyta</taxon>
        <taxon>Tracheophyta</taxon>
        <taxon>Spermatophyta</taxon>
        <taxon>Magnoliopsida</taxon>
        <taxon>eudicotyledons</taxon>
        <taxon>Gunneridae</taxon>
        <taxon>Pentapetalae</taxon>
        <taxon>asterids</taxon>
        <taxon>lamiids</taxon>
        <taxon>Lamiales</taxon>
        <taxon>Oleaceae</taxon>
        <taxon>Oleeae</taxon>
        <taxon>Fraxinus</taxon>
    </lineage>
</organism>
<evidence type="ECO:0000256" key="2">
    <source>
        <dbReference type="RuleBase" id="RU369043"/>
    </source>
</evidence>
<dbReference type="EMBL" id="OU503056">
    <property type="protein sequence ID" value="CAI9784448.1"/>
    <property type="molecule type" value="Genomic_DNA"/>
</dbReference>
<dbReference type="PANTHER" id="PTHR31096">
    <property type="entry name" value="ACT DOMAIN-CONTAINING PROTEIN ACR4-RELATED"/>
    <property type="match status" value="1"/>
</dbReference>
<dbReference type="InterPro" id="IPR002912">
    <property type="entry name" value="ACT_dom"/>
</dbReference>
<dbReference type="GO" id="GO:0016597">
    <property type="term" value="F:amino acid binding"/>
    <property type="evidence" value="ECO:0007669"/>
    <property type="project" value="UniProtKB-UniRule"/>
</dbReference>
<dbReference type="InterPro" id="IPR040217">
    <property type="entry name" value="ACR1-12"/>
</dbReference>
<keyword evidence="1 2" id="KW-0677">Repeat</keyword>
<evidence type="ECO:0000256" key="1">
    <source>
        <dbReference type="ARBA" id="ARBA00022737"/>
    </source>
</evidence>
<accession>A0AAD2AA76</accession>
<gene>
    <name evidence="4" type="ORF">FPE_LOCUS31878</name>
</gene>
<dbReference type="AlphaFoldDB" id="A0AAD2AA76"/>
<dbReference type="GO" id="GO:0080090">
    <property type="term" value="P:regulation of primary metabolic process"/>
    <property type="evidence" value="ECO:0007669"/>
    <property type="project" value="UniProtKB-ARBA"/>
</dbReference>
<dbReference type="SUPFAM" id="SSF55021">
    <property type="entry name" value="ACT-like"/>
    <property type="match status" value="1"/>
</dbReference>
<evidence type="ECO:0000259" key="3">
    <source>
        <dbReference type="PROSITE" id="PS51671"/>
    </source>
</evidence>
<dbReference type="PANTHER" id="PTHR31096:SF15">
    <property type="entry name" value="ACT DOMAIN-CONTAINING PROTEIN ACR"/>
    <property type="match status" value="1"/>
</dbReference>
<sequence>MREGAVCSVISSPSNSFSPDASSSDFPSDSSITTAISKTDALLRQSSNSSTAAWMASWSWWLDISCRNAICVWFLNFTFDVGYCTVTVDNASNKKATLIKVDSANKRGSLLEVVQVLTHLNLIIRRAYISSSGEWFMDVFHVTDQQGNKISEDNIVERIQQSLGPKGQNFRSLTRSVGLTPTAEHTTIELSGRAYALLQDGIGLRVDILILY</sequence>
<evidence type="ECO:0000313" key="5">
    <source>
        <dbReference type="Proteomes" id="UP000834106"/>
    </source>
</evidence>
<dbReference type="PROSITE" id="PS51671">
    <property type="entry name" value="ACT"/>
    <property type="match status" value="1"/>
</dbReference>
<evidence type="ECO:0000313" key="4">
    <source>
        <dbReference type="EMBL" id="CAI9784448.1"/>
    </source>
</evidence>
<proteinExistence type="predicted"/>
<reference evidence="4" key="1">
    <citation type="submission" date="2023-05" db="EMBL/GenBank/DDBJ databases">
        <authorList>
            <person name="Huff M."/>
        </authorList>
    </citation>
    <scope>NUCLEOTIDE SEQUENCE</scope>
</reference>
<dbReference type="Proteomes" id="UP000834106">
    <property type="component" value="Chromosome 21"/>
</dbReference>
<keyword evidence="5" id="KW-1185">Reference proteome</keyword>
<dbReference type="GO" id="GO:0005634">
    <property type="term" value="C:nucleus"/>
    <property type="evidence" value="ECO:0007669"/>
    <property type="project" value="UniProtKB-SubCell"/>
</dbReference>
<dbReference type="Pfam" id="PF01842">
    <property type="entry name" value="ACT"/>
    <property type="match status" value="1"/>
</dbReference>